<dbReference type="InterPro" id="IPR052974">
    <property type="entry name" value="GH79_Enzymes"/>
</dbReference>
<dbReference type="InterPro" id="IPR031728">
    <property type="entry name" value="GlcAase_C"/>
</dbReference>
<dbReference type="EMBL" id="JACETU010000003">
    <property type="protein sequence ID" value="KAF7433105.1"/>
    <property type="molecule type" value="Genomic_DNA"/>
</dbReference>
<dbReference type="VEuPathDB" id="FungiDB:PC9H_005053"/>
<dbReference type="GeneID" id="59374871"/>
<dbReference type="OrthoDB" id="2831684at2759"/>
<reference evidence="3" key="1">
    <citation type="submission" date="2019-07" db="EMBL/GenBank/DDBJ databases">
        <authorList>
            <person name="Palmer J.M."/>
        </authorList>
    </citation>
    <scope>NUCLEOTIDE SEQUENCE</scope>
    <source>
        <strain evidence="3">PC9</strain>
    </source>
</reference>
<dbReference type="RefSeq" id="XP_036633132.1">
    <property type="nucleotide sequence ID" value="XM_036774630.1"/>
</dbReference>
<gene>
    <name evidence="3" type="ORF">PC9H_005053</name>
</gene>
<dbReference type="SUPFAM" id="SSF51445">
    <property type="entry name" value="(Trans)glycosidases"/>
    <property type="match status" value="1"/>
</dbReference>
<name>A0A8H7DV65_PLEOS</name>
<dbReference type="Pfam" id="PF16862">
    <property type="entry name" value="Glyco_hydro_79C"/>
    <property type="match status" value="1"/>
</dbReference>
<evidence type="ECO:0000256" key="1">
    <source>
        <dbReference type="SAM" id="SignalP"/>
    </source>
</evidence>
<evidence type="ECO:0000313" key="4">
    <source>
        <dbReference type="Proteomes" id="UP000623687"/>
    </source>
</evidence>
<organism evidence="3 4">
    <name type="scientific">Pleurotus ostreatus</name>
    <name type="common">Oyster mushroom</name>
    <name type="synonym">White-rot fungus</name>
    <dbReference type="NCBI Taxonomy" id="5322"/>
    <lineage>
        <taxon>Eukaryota</taxon>
        <taxon>Fungi</taxon>
        <taxon>Dikarya</taxon>
        <taxon>Basidiomycota</taxon>
        <taxon>Agaricomycotina</taxon>
        <taxon>Agaricomycetes</taxon>
        <taxon>Agaricomycetidae</taxon>
        <taxon>Agaricales</taxon>
        <taxon>Pleurotineae</taxon>
        <taxon>Pleurotaceae</taxon>
        <taxon>Pleurotus</taxon>
    </lineage>
</organism>
<accession>A0A8H7DV65</accession>
<dbReference type="PANTHER" id="PTHR36183:SF2">
    <property type="entry name" value="BETA-GLUCURONIDASE C-TERMINAL DOMAIN-CONTAINING PROTEIN"/>
    <property type="match status" value="1"/>
</dbReference>
<dbReference type="AlphaFoldDB" id="A0A8H7DV65"/>
<dbReference type="InterPro" id="IPR013780">
    <property type="entry name" value="Glyco_hydro_b"/>
</dbReference>
<protein>
    <recommendedName>
        <fullName evidence="2">Beta-glucuronidase C-terminal domain-containing protein</fullName>
    </recommendedName>
</protein>
<keyword evidence="1" id="KW-0732">Signal</keyword>
<feature type="chain" id="PRO_5034809476" description="Beta-glucuronidase C-terminal domain-containing protein" evidence="1">
    <location>
        <begin position="22"/>
        <end position="482"/>
    </location>
</feature>
<sequence>MSYIGMFLTIAIALGISLAAGAVVIPTTAPASAANVDKALLSVSFEFFAFPGYTAIESTANCLANIATLRGAPPAVRIGGTTQDRATYNPSLSTAVNYTVANAGDAPDTLTYGPSFFTLAAQMKGDVTVGLNRRLNNQANTLAAALQAKQVMPNLLSIELGNEPEFYASGSPIIPGGGWNPAADGASQKAWFTSLAPSLGNIFQAAVYLQIPTWSTAGLVPMLGSAINFVKTFSGHSYPQSACGGASTNLQSLLSHSSIVSYTSRFRSEANAAHNAGKRYFLGETNSATCGGGGISPTFGAALWIVDYALQAAINGIERQYFHQGTIGNCQYCWWGRFTVGAPFYGVAFVSEFLGTDGTKLAMLDDGTSAVAVYAIFDSAGRPVRLLVYNSNFFNGSGTRSSTVVSFTGGNLPTSGSRTLKRLTAPSAMSRVDQGEAVTIGGGGTFDSTCRNAGTQTRETISISNGDLSVTVRASESVIVYL</sequence>
<keyword evidence="4" id="KW-1185">Reference proteome</keyword>
<dbReference type="Gene3D" id="3.20.20.80">
    <property type="entry name" value="Glycosidases"/>
    <property type="match status" value="1"/>
</dbReference>
<dbReference type="InterPro" id="IPR017853">
    <property type="entry name" value="GH"/>
</dbReference>
<evidence type="ECO:0000259" key="2">
    <source>
        <dbReference type="Pfam" id="PF16862"/>
    </source>
</evidence>
<comment type="caution">
    <text evidence="3">The sequence shown here is derived from an EMBL/GenBank/DDBJ whole genome shotgun (WGS) entry which is preliminary data.</text>
</comment>
<dbReference type="Gene3D" id="2.60.40.1180">
    <property type="entry name" value="Golgi alpha-mannosidase II"/>
    <property type="match status" value="1"/>
</dbReference>
<feature type="signal peptide" evidence="1">
    <location>
        <begin position="1"/>
        <end position="21"/>
    </location>
</feature>
<dbReference type="PANTHER" id="PTHR36183">
    <property type="entry name" value="BETA-GLUCURONIDASE"/>
    <property type="match status" value="1"/>
</dbReference>
<evidence type="ECO:0000313" key="3">
    <source>
        <dbReference type="EMBL" id="KAF7433105.1"/>
    </source>
</evidence>
<dbReference type="Proteomes" id="UP000623687">
    <property type="component" value="Unassembled WGS sequence"/>
</dbReference>
<proteinExistence type="predicted"/>
<feature type="domain" description="Beta-glucuronidase C-terminal" evidence="2">
    <location>
        <begin position="374"/>
        <end position="479"/>
    </location>
</feature>